<dbReference type="InterPro" id="IPR000515">
    <property type="entry name" value="MetI-like"/>
</dbReference>
<feature type="transmembrane region" description="Helical" evidence="10">
    <location>
        <begin position="12"/>
        <end position="32"/>
    </location>
</feature>
<evidence type="ECO:0000256" key="6">
    <source>
        <dbReference type="ARBA" id="ARBA00022692"/>
    </source>
</evidence>
<dbReference type="PANTHER" id="PTHR43227">
    <property type="entry name" value="BLL4140 PROTEIN"/>
    <property type="match status" value="1"/>
</dbReference>
<sequence>MASEKRVVFRSSWLPWALLAPQVAVIAVFFFWPAGRALLQSFQQSDAFGTSTEWVGLQNFERLFGDPTYLASFKTTAVFSVLVAGLGIALSLLLAVFADRVVRGTMVYRTLLIWPYAVAPAVAGVLWLFMFAPSIGIVSYALRQFGIDWNHLLNSGRAMTLIVAAAVWKQISYNFLFFLAGLQSIPKSLIEAAAIDGARPWRRFWTIQFPLLSPTTFFLFVINVVYAFFDTFAIVDAATQGGPGKDTAILVYKVYYDGFKAMDLGGSAAQSVVLMVIVIALTVVQFRFVEKKVNY</sequence>
<keyword evidence="6 10" id="KW-0812">Transmembrane</keyword>
<keyword evidence="8 10" id="KW-0472">Membrane</keyword>
<organism evidence="12 13">
    <name type="scientific">Piscinibacter aquaticus</name>
    <dbReference type="NCBI Taxonomy" id="392597"/>
    <lineage>
        <taxon>Bacteria</taxon>
        <taxon>Pseudomonadati</taxon>
        <taxon>Pseudomonadota</taxon>
        <taxon>Betaproteobacteria</taxon>
        <taxon>Burkholderiales</taxon>
        <taxon>Sphaerotilaceae</taxon>
        <taxon>Piscinibacter</taxon>
    </lineage>
</organism>
<name>A0A5C6U0P8_9BURK</name>
<dbReference type="CDD" id="cd06261">
    <property type="entry name" value="TM_PBP2"/>
    <property type="match status" value="1"/>
</dbReference>
<evidence type="ECO:0000256" key="2">
    <source>
        <dbReference type="ARBA" id="ARBA00011557"/>
    </source>
</evidence>
<keyword evidence="5" id="KW-0997">Cell inner membrane</keyword>
<evidence type="ECO:0000256" key="1">
    <source>
        <dbReference type="ARBA" id="ARBA00004429"/>
    </source>
</evidence>
<protein>
    <recommendedName>
        <fullName evidence="9">sn-glycerol-3-phosphate transport system permease protein UgpA</fullName>
    </recommendedName>
</protein>
<comment type="caution">
    <text evidence="12">The sequence shown here is derived from an EMBL/GenBank/DDBJ whole genome shotgun (WGS) entry which is preliminary data.</text>
</comment>
<gene>
    <name evidence="12" type="primary">ugpA</name>
    <name evidence="12" type="ORF">FSC37_01495</name>
</gene>
<feature type="transmembrane region" description="Helical" evidence="10">
    <location>
        <begin position="209"/>
        <end position="229"/>
    </location>
</feature>
<comment type="subcellular location">
    <subcellularLocation>
        <location evidence="1">Cell inner membrane</location>
        <topology evidence="1">Multi-pass membrane protein</topology>
    </subcellularLocation>
    <subcellularLocation>
        <location evidence="10">Cell membrane</location>
        <topology evidence="10">Multi-pass membrane protein</topology>
    </subcellularLocation>
</comment>
<feature type="transmembrane region" description="Helical" evidence="10">
    <location>
        <begin position="268"/>
        <end position="289"/>
    </location>
</feature>
<evidence type="ECO:0000259" key="11">
    <source>
        <dbReference type="PROSITE" id="PS50928"/>
    </source>
</evidence>
<dbReference type="SUPFAM" id="SSF161098">
    <property type="entry name" value="MetI-like"/>
    <property type="match status" value="1"/>
</dbReference>
<keyword evidence="7 10" id="KW-1133">Transmembrane helix</keyword>
<evidence type="ECO:0000256" key="3">
    <source>
        <dbReference type="ARBA" id="ARBA00022448"/>
    </source>
</evidence>
<evidence type="ECO:0000256" key="7">
    <source>
        <dbReference type="ARBA" id="ARBA00022989"/>
    </source>
</evidence>
<keyword evidence="3 10" id="KW-0813">Transport</keyword>
<evidence type="ECO:0000256" key="10">
    <source>
        <dbReference type="RuleBase" id="RU363032"/>
    </source>
</evidence>
<dbReference type="Pfam" id="PF00528">
    <property type="entry name" value="BPD_transp_1"/>
    <property type="match status" value="1"/>
</dbReference>
<accession>A0A5C6U0P8</accession>
<dbReference type="Gene3D" id="1.10.3720.10">
    <property type="entry name" value="MetI-like"/>
    <property type="match status" value="1"/>
</dbReference>
<comment type="subunit">
    <text evidence="2">The complex is composed of two ATP-binding proteins (UgpC), two transmembrane proteins (UgpA and UgpE) and a solute-binding protein (UgpB).</text>
</comment>
<evidence type="ECO:0000256" key="5">
    <source>
        <dbReference type="ARBA" id="ARBA00022519"/>
    </source>
</evidence>
<evidence type="ECO:0000313" key="13">
    <source>
        <dbReference type="Proteomes" id="UP000321832"/>
    </source>
</evidence>
<evidence type="ECO:0000256" key="8">
    <source>
        <dbReference type="ARBA" id="ARBA00023136"/>
    </source>
</evidence>
<feature type="transmembrane region" description="Helical" evidence="10">
    <location>
        <begin position="77"/>
        <end position="98"/>
    </location>
</feature>
<dbReference type="PROSITE" id="PS50928">
    <property type="entry name" value="ABC_TM1"/>
    <property type="match status" value="1"/>
</dbReference>
<evidence type="ECO:0000313" key="12">
    <source>
        <dbReference type="EMBL" id="TXC65265.1"/>
    </source>
</evidence>
<keyword evidence="4" id="KW-1003">Cell membrane</keyword>
<reference evidence="12 13" key="1">
    <citation type="submission" date="2019-08" db="EMBL/GenBank/DDBJ databases">
        <authorList>
            <person name="Khan S.A."/>
            <person name="Jeon C.O."/>
            <person name="Jeong S.E."/>
        </authorList>
    </citation>
    <scope>NUCLEOTIDE SEQUENCE [LARGE SCALE GENOMIC DNA]</scope>
    <source>
        <strain evidence="13">IMCC1728</strain>
    </source>
</reference>
<dbReference type="InterPro" id="IPR050809">
    <property type="entry name" value="UgpAE/MalFG_permease"/>
</dbReference>
<proteinExistence type="inferred from homology"/>
<dbReference type="PANTHER" id="PTHR43227:SF9">
    <property type="entry name" value="SN-GLYCEROL-3-PHOSPHATE TRANSPORT SYSTEM PERMEASE PROTEIN UGPA"/>
    <property type="match status" value="1"/>
</dbReference>
<dbReference type="NCBIfam" id="NF007852">
    <property type="entry name" value="PRK10561.1"/>
    <property type="match status" value="1"/>
</dbReference>
<dbReference type="InterPro" id="IPR035906">
    <property type="entry name" value="MetI-like_sf"/>
</dbReference>
<dbReference type="GO" id="GO:0005886">
    <property type="term" value="C:plasma membrane"/>
    <property type="evidence" value="ECO:0007669"/>
    <property type="project" value="UniProtKB-SubCell"/>
</dbReference>
<keyword evidence="13" id="KW-1185">Reference proteome</keyword>
<dbReference type="EMBL" id="VOPW01000001">
    <property type="protein sequence ID" value="TXC65265.1"/>
    <property type="molecule type" value="Genomic_DNA"/>
</dbReference>
<feature type="domain" description="ABC transmembrane type-1" evidence="11">
    <location>
        <begin position="73"/>
        <end position="285"/>
    </location>
</feature>
<feature type="transmembrane region" description="Helical" evidence="10">
    <location>
        <begin position="158"/>
        <end position="180"/>
    </location>
</feature>
<dbReference type="GO" id="GO:0055085">
    <property type="term" value="P:transmembrane transport"/>
    <property type="evidence" value="ECO:0007669"/>
    <property type="project" value="InterPro"/>
</dbReference>
<evidence type="ECO:0000256" key="4">
    <source>
        <dbReference type="ARBA" id="ARBA00022475"/>
    </source>
</evidence>
<dbReference type="Proteomes" id="UP000321832">
    <property type="component" value="Unassembled WGS sequence"/>
</dbReference>
<dbReference type="AlphaFoldDB" id="A0A5C6U0P8"/>
<feature type="transmembrane region" description="Helical" evidence="10">
    <location>
        <begin position="110"/>
        <end position="138"/>
    </location>
</feature>
<evidence type="ECO:0000256" key="9">
    <source>
        <dbReference type="ARBA" id="ARBA00040780"/>
    </source>
</evidence>
<comment type="similarity">
    <text evidence="10">Belongs to the binding-protein-dependent transport system permease family.</text>
</comment>